<accession>A0A1F5E920</accession>
<dbReference type="EMBL" id="MEZK01000003">
    <property type="protein sequence ID" value="OGD63892.1"/>
    <property type="molecule type" value="Genomic_DNA"/>
</dbReference>
<dbReference type="Proteomes" id="UP000177006">
    <property type="component" value="Unassembled WGS sequence"/>
</dbReference>
<organism evidence="1 2">
    <name type="scientific">Candidatus Beckwithbacteria bacterium RBG_13_42_9</name>
    <dbReference type="NCBI Taxonomy" id="1797457"/>
    <lineage>
        <taxon>Bacteria</taxon>
        <taxon>Candidatus Beckwithiibacteriota</taxon>
    </lineage>
</organism>
<comment type="caution">
    <text evidence="1">The sequence shown here is derived from an EMBL/GenBank/DDBJ whole genome shotgun (WGS) entry which is preliminary data.</text>
</comment>
<gene>
    <name evidence="1" type="ORF">A2160_01545</name>
</gene>
<protein>
    <submittedName>
        <fullName evidence="1">Uncharacterized protein</fullName>
    </submittedName>
</protein>
<dbReference type="AlphaFoldDB" id="A0A1F5E920"/>
<sequence>MTVFLPELISDVVVVRKEETAGQAVIDGKVISCFGGATCIDARIAVVELGVEAAHYAGQQGLDPLAVLGKFYGMADRITDPRTTPEIVATCQELSGVLRTYLESGR</sequence>
<evidence type="ECO:0000313" key="2">
    <source>
        <dbReference type="Proteomes" id="UP000177006"/>
    </source>
</evidence>
<proteinExistence type="predicted"/>
<evidence type="ECO:0000313" key="1">
    <source>
        <dbReference type="EMBL" id="OGD63892.1"/>
    </source>
</evidence>
<name>A0A1F5E920_9BACT</name>
<reference evidence="1 2" key="1">
    <citation type="journal article" date="2016" name="Nat. Commun.">
        <title>Thousands of microbial genomes shed light on interconnected biogeochemical processes in an aquifer system.</title>
        <authorList>
            <person name="Anantharaman K."/>
            <person name="Brown C.T."/>
            <person name="Hug L.A."/>
            <person name="Sharon I."/>
            <person name="Castelle C.J."/>
            <person name="Probst A.J."/>
            <person name="Thomas B.C."/>
            <person name="Singh A."/>
            <person name="Wilkins M.J."/>
            <person name="Karaoz U."/>
            <person name="Brodie E.L."/>
            <person name="Williams K.H."/>
            <person name="Hubbard S.S."/>
            <person name="Banfield J.F."/>
        </authorList>
    </citation>
    <scope>NUCLEOTIDE SEQUENCE [LARGE SCALE GENOMIC DNA]</scope>
</reference>